<feature type="transmembrane region" description="Helical" evidence="1">
    <location>
        <begin position="99"/>
        <end position="131"/>
    </location>
</feature>
<sequence>MTSGFTRRLTGFSGHALAILAGIGFMALEHAPSAYIAVNGMALVAALALLLLTPATAGQRHAGAIGIAALAVLGASLLGPDSDGVHRWIALGPLRLNSAMLALPALSIAAVLAQPRVGALLVAIAALVIAFQPDRAAALALLCGATPLLGRAPRWPGVAACLAAAIALTICWLRPDALAPVPFVEGVLQAAWIAHPVAGAAITAGLCAALLVPLRLAGSRPAALALGGTLVGFTLSSLFGAFPTPLAGYGASAILGYAAAFALLPLNGRAEVS</sequence>
<dbReference type="Proteomes" id="UP001218362">
    <property type="component" value="Chromosome"/>
</dbReference>
<feature type="transmembrane region" description="Helical" evidence="1">
    <location>
        <begin position="193"/>
        <end position="212"/>
    </location>
</feature>
<name>A0AAJ5X7R4_9SPHN</name>
<reference evidence="2" key="1">
    <citation type="submission" date="2023-03" db="EMBL/GenBank/DDBJ databases">
        <title>Andean soil-derived lignocellulolytic bacterial consortium as a source of novel taxa and putative plastic-active enzymes.</title>
        <authorList>
            <person name="Diaz-Garcia L."/>
            <person name="Chuvochina M."/>
            <person name="Feuerriegel G."/>
            <person name="Bunk B."/>
            <person name="Sproer C."/>
            <person name="Streit W.R."/>
            <person name="Rodriguez L.M."/>
            <person name="Overmann J."/>
            <person name="Jimenez D.J."/>
        </authorList>
    </citation>
    <scope>NUCLEOTIDE SEQUENCE</scope>
    <source>
        <strain evidence="2">MAG 26</strain>
    </source>
</reference>
<gene>
    <name evidence="2" type="ORF">P0Y56_03675</name>
</gene>
<feature type="transmembrane region" description="Helical" evidence="1">
    <location>
        <begin position="12"/>
        <end position="28"/>
    </location>
</feature>
<feature type="transmembrane region" description="Helical" evidence="1">
    <location>
        <begin position="152"/>
        <end position="173"/>
    </location>
</feature>
<organism evidence="2 3">
    <name type="scientific">Candidatus Andeanibacterium colombiense</name>
    <dbReference type="NCBI Taxonomy" id="3121345"/>
    <lineage>
        <taxon>Bacteria</taxon>
        <taxon>Pseudomonadati</taxon>
        <taxon>Pseudomonadota</taxon>
        <taxon>Alphaproteobacteria</taxon>
        <taxon>Sphingomonadales</taxon>
        <taxon>Sphingomonadaceae</taxon>
        <taxon>Candidatus Andeanibacterium</taxon>
    </lineage>
</organism>
<dbReference type="AlphaFoldDB" id="A0AAJ5X7R4"/>
<proteinExistence type="predicted"/>
<keyword evidence="1" id="KW-1133">Transmembrane helix</keyword>
<feature type="transmembrane region" description="Helical" evidence="1">
    <location>
        <begin position="248"/>
        <end position="266"/>
    </location>
</feature>
<keyword evidence="1" id="KW-0812">Transmembrane</keyword>
<dbReference type="EMBL" id="CP119316">
    <property type="protein sequence ID" value="WEK47397.1"/>
    <property type="molecule type" value="Genomic_DNA"/>
</dbReference>
<protein>
    <recommendedName>
        <fullName evidence="4">Cell wall polymerase</fullName>
    </recommendedName>
</protein>
<evidence type="ECO:0008006" key="4">
    <source>
        <dbReference type="Google" id="ProtNLM"/>
    </source>
</evidence>
<feature type="transmembrane region" description="Helical" evidence="1">
    <location>
        <begin position="62"/>
        <end position="79"/>
    </location>
</feature>
<feature type="transmembrane region" description="Helical" evidence="1">
    <location>
        <begin position="224"/>
        <end position="242"/>
    </location>
</feature>
<dbReference type="KEGG" id="acob:P0Y56_03675"/>
<evidence type="ECO:0000313" key="2">
    <source>
        <dbReference type="EMBL" id="WEK47397.1"/>
    </source>
</evidence>
<accession>A0AAJ5X7R4</accession>
<keyword evidence="1" id="KW-0472">Membrane</keyword>
<evidence type="ECO:0000256" key="1">
    <source>
        <dbReference type="SAM" id="Phobius"/>
    </source>
</evidence>
<evidence type="ECO:0000313" key="3">
    <source>
        <dbReference type="Proteomes" id="UP001218362"/>
    </source>
</evidence>
<feature type="transmembrane region" description="Helical" evidence="1">
    <location>
        <begin position="34"/>
        <end position="55"/>
    </location>
</feature>